<dbReference type="Proteomes" id="UP000199134">
    <property type="component" value="Unassembled WGS sequence"/>
</dbReference>
<dbReference type="RefSeq" id="WP_091813389.1">
    <property type="nucleotide sequence ID" value="NZ_FNCQ01000001.1"/>
</dbReference>
<keyword evidence="1" id="KW-0732">Signal</keyword>
<dbReference type="EMBL" id="FNIW01000008">
    <property type="protein sequence ID" value="SDO04794.1"/>
    <property type="molecule type" value="Genomic_DNA"/>
</dbReference>
<evidence type="ECO:0000256" key="1">
    <source>
        <dbReference type="SAM" id="SignalP"/>
    </source>
</evidence>
<evidence type="ECO:0000313" key="4">
    <source>
        <dbReference type="Proteomes" id="UP000198779"/>
    </source>
</evidence>
<dbReference type="EMBL" id="FNCQ01000001">
    <property type="protein sequence ID" value="SDG13272.1"/>
    <property type="molecule type" value="Genomic_DNA"/>
</dbReference>
<gene>
    <name evidence="3" type="ORF">SAMN04487900_10870</name>
    <name evidence="2" type="ORF">SAMN04487901_10167</name>
</gene>
<dbReference type="Proteomes" id="UP000198779">
    <property type="component" value="Unassembled WGS sequence"/>
</dbReference>
<dbReference type="PROSITE" id="PS51257">
    <property type="entry name" value="PROKAR_LIPOPROTEIN"/>
    <property type="match status" value="1"/>
</dbReference>
<protein>
    <recommendedName>
        <fullName evidence="6">DUF4249 domain-containing protein</fullName>
    </recommendedName>
</protein>
<evidence type="ECO:0000313" key="5">
    <source>
        <dbReference type="Proteomes" id="UP000199134"/>
    </source>
</evidence>
<feature type="signal peptide" evidence="1">
    <location>
        <begin position="1"/>
        <end position="29"/>
    </location>
</feature>
<accession>A0A1G7RR68</accession>
<dbReference type="OrthoDB" id="1096436at2"/>
<dbReference type="STRING" id="645274.SAMN04487901_10167"/>
<evidence type="ECO:0000313" key="2">
    <source>
        <dbReference type="EMBL" id="SDG13272.1"/>
    </source>
</evidence>
<evidence type="ECO:0008006" key="6">
    <source>
        <dbReference type="Google" id="ProtNLM"/>
    </source>
</evidence>
<dbReference type="AlphaFoldDB" id="A0A1H0GD59"/>
<organism evidence="3 5">
    <name type="scientific">Prevotella communis</name>
    <dbReference type="NCBI Taxonomy" id="2913614"/>
    <lineage>
        <taxon>Bacteria</taxon>
        <taxon>Pseudomonadati</taxon>
        <taxon>Bacteroidota</taxon>
        <taxon>Bacteroidia</taxon>
        <taxon>Bacteroidales</taxon>
        <taxon>Prevotellaceae</taxon>
        <taxon>Prevotella</taxon>
    </lineage>
</organism>
<accession>A0A1H0GD59</accession>
<keyword evidence="4" id="KW-1185">Reference proteome</keyword>
<reference evidence="2 5" key="2">
    <citation type="submission" date="2016-10" db="EMBL/GenBank/DDBJ databases">
        <authorList>
            <person name="de Groot N.N."/>
        </authorList>
    </citation>
    <scope>NUCLEOTIDE SEQUENCE [LARGE SCALE GENOMIC DNA]</scope>
    <source>
        <strain evidence="5">BP1-145</strain>
        <strain evidence="2">BP1-148</strain>
    </source>
</reference>
<proteinExistence type="predicted"/>
<name>A0A1H0GD59_9BACT</name>
<sequence>MTTRYFYHRIMGRLTKVALTILAVCTAYGCENTIDLDKYKGEPTLVLNVVANTDTTIMADISTTWFFTDTQKPSSYSDLKVELLINDQSKGLMPYSNGFYRSDARPNAGDKVTIRTVVDGKELTASDTIPQGVVIDQIEIKKEKVPGPESVQVTPYEIIRYDYELAYTYNISFTDKVPGNHYYFVYISSANNMPMGNVDYSKDPHFMLTAQEINQSLSSLKTISTYGFPFTNIGDSTQHHTIMMEERGAPFYYNQPEGCERVITIFSITESYYKYVIGLMANSDITWHGNMTEKGLVQPVKIFSNIQGGTGIFACCTPTRTKVSLQ</sequence>
<reference evidence="3 4" key="1">
    <citation type="submission" date="2016-10" db="EMBL/GenBank/DDBJ databases">
        <authorList>
            <person name="Varghese N."/>
            <person name="Submissions S."/>
        </authorList>
    </citation>
    <scope>NUCLEOTIDE SEQUENCE</scope>
    <source>
        <strain evidence="3">BP1-145</strain>
        <strain evidence="4">BP1-148</strain>
    </source>
</reference>
<evidence type="ECO:0000313" key="3">
    <source>
        <dbReference type="EMBL" id="SDO04794.1"/>
    </source>
</evidence>
<feature type="chain" id="PRO_5041051327" description="DUF4249 domain-containing protein" evidence="1">
    <location>
        <begin position="30"/>
        <end position="326"/>
    </location>
</feature>